<evidence type="ECO:0000259" key="1">
    <source>
        <dbReference type="PROSITE" id="PS50983"/>
    </source>
</evidence>
<feature type="domain" description="Fe/B12 periplasmic-binding" evidence="1">
    <location>
        <begin position="67"/>
        <end position="311"/>
    </location>
</feature>
<keyword evidence="3" id="KW-1185">Reference proteome</keyword>
<dbReference type="Pfam" id="PF01497">
    <property type="entry name" value="Peripla_BP_2"/>
    <property type="match status" value="1"/>
</dbReference>
<accession>A0ABQ4PYM8</accession>
<dbReference type="Proteomes" id="UP001161064">
    <property type="component" value="Unassembled WGS sequence"/>
</dbReference>
<dbReference type="InterPro" id="IPR002491">
    <property type="entry name" value="ABC_transptr_periplasmic_BD"/>
</dbReference>
<dbReference type="PROSITE" id="PS50983">
    <property type="entry name" value="FE_B12_PBP"/>
    <property type="match status" value="1"/>
</dbReference>
<dbReference type="Gene3D" id="3.40.50.1980">
    <property type="entry name" value="Nitrogenase molybdenum iron protein domain"/>
    <property type="match status" value="2"/>
</dbReference>
<dbReference type="InterPro" id="IPR050902">
    <property type="entry name" value="ABC_Transporter_SBP"/>
</dbReference>
<dbReference type="SUPFAM" id="SSF53807">
    <property type="entry name" value="Helical backbone' metal receptor"/>
    <property type="match status" value="1"/>
</dbReference>
<proteinExistence type="predicted"/>
<evidence type="ECO:0000313" key="3">
    <source>
        <dbReference type="Proteomes" id="UP001161064"/>
    </source>
</evidence>
<evidence type="ECO:0000313" key="2">
    <source>
        <dbReference type="EMBL" id="GIU68095.1"/>
    </source>
</evidence>
<name>A0ABQ4PYM8_9PROT</name>
<comment type="caution">
    <text evidence="2">The sequence shown here is derived from an EMBL/GenBank/DDBJ whole genome shotgun (WGS) entry which is preliminary data.</text>
</comment>
<dbReference type="EMBL" id="BPFZ01000020">
    <property type="protein sequence ID" value="GIU68095.1"/>
    <property type="molecule type" value="Genomic_DNA"/>
</dbReference>
<protein>
    <recommendedName>
        <fullName evidence="1">Fe/B12 periplasmic-binding domain-containing protein</fullName>
    </recommendedName>
</protein>
<organism evidence="2 3">
    <name type="scientific">Candidatus Phycosocius spiralis</name>
    <dbReference type="NCBI Taxonomy" id="2815099"/>
    <lineage>
        <taxon>Bacteria</taxon>
        <taxon>Pseudomonadati</taxon>
        <taxon>Pseudomonadota</taxon>
        <taxon>Alphaproteobacteria</taxon>
        <taxon>Caulobacterales</taxon>
        <taxon>Caulobacterales incertae sedis</taxon>
        <taxon>Candidatus Phycosocius</taxon>
    </lineage>
</organism>
<gene>
    <name evidence="2" type="ORF">PsB1_2249</name>
</gene>
<reference evidence="2" key="2">
    <citation type="journal article" date="2023" name="ISME Commun">
        <title>Characterization of a bloom-associated alphaproteobacterial lineage, 'Candidatus Phycosocius': insights into freshwater algal-bacterial interactions.</title>
        <authorList>
            <person name="Tanabe Y."/>
            <person name="Yamaguchi H."/>
            <person name="Yoshida M."/>
            <person name="Kai A."/>
            <person name="Okazaki Y."/>
        </authorList>
    </citation>
    <scope>NUCLEOTIDE SEQUENCE</scope>
    <source>
        <strain evidence="2">BOTRYCO-1</strain>
    </source>
</reference>
<dbReference type="PANTHER" id="PTHR30535:SF4">
    <property type="entry name" value="HEMIN-BINDING PERIPLASMIC PROTEIN HMUT"/>
    <property type="match status" value="1"/>
</dbReference>
<reference evidence="2" key="1">
    <citation type="submission" date="2021-05" db="EMBL/GenBank/DDBJ databases">
        <authorList>
            <person name="Tanabe Y."/>
        </authorList>
    </citation>
    <scope>NUCLEOTIDE SEQUENCE</scope>
    <source>
        <strain evidence="2">BOTRYCO-1</strain>
    </source>
</reference>
<dbReference type="PANTHER" id="PTHR30535">
    <property type="entry name" value="VITAMIN B12-BINDING PROTEIN"/>
    <property type="match status" value="1"/>
</dbReference>
<sequence>MRAMKSIKPLSDMALHASKAGLAFVLRFSLTLIVLLAAAGCTAPPPKKLELVSGMKASQGNLKRPQRIVSLDYCADQFVLKLAKRSNILALSPDATRAFSYMRNQAIGLPKVRARAEDVLGLRPDLIVRSYGGGHQAQAFFEQVGVKVHQIDYASDIVGITTTIKEVAQALGEEEAGDALTATFKARLAALKPAPSVSALYITPGGITTGPGSMIDKLITQAGLTNFQTEKGWHPLPLERLVTQSPQLALTAQFGAQSSYQDYWSSARHPIMRDMMTRVPVVRLDGSTLSCGGWFVLDAMETMAKAGHDLGNSPHVLDKEHP</sequence>